<dbReference type="OrthoDB" id="7946528at2"/>
<dbReference type="EMBL" id="CP012673">
    <property type="protein sequence ID" value="AUX46574.1"/>
    <property type="molecule type" value="Genomic_DNA"/>
</dbReference>
<dbReference type="RefSeq" id="WP_104984731.1">
    <property type="nucleotide sequence ID" value="NZ_CP012673.1"/>
</dbReference>
<proteinExistence type="predicted"/>
<dbReference type="AlphaFoldDB" id="A0A2L0F4S8"/>
<organism evidence="1 2">
    <name type="scientific">Sorangium cellulosum</name>
    <name type="common">Polyangium cellulosum</name>
    <dbReference type="NCBI Taxonomy" id="56"/>
    <lineage>
        <taxon>Bacteria</taxon>
        <taxon>Pseudomonadati</taxon>
        <taxon>Myxococcota</taxon>
        <taxon>Polyangia</taxon>
        <taxon>Polyangiales</taxon>
        <taxon>Polyangiaceae</taxon>
        <taxon>Sorangium</taxon>
    </lineage>
</organism>
<dbReference type="Proteomes" id="UP000238348">
    <property type="component" value="Chromosome"/>
</dbReference>
<evidence type="ECO:0000313" key="1">
    <source>
        <dbReference type="EMBL" id="AUX46574.1"/>
    </source>
</evidence>
<protein>
    <submittedName>
        <fullName evidence="1">Uncharacterized protein</fullName>
    </submittedName>
</protein>
<sequence>MPRVDLPTRLSPEEAGALWARQAALQAEAAEVLTQLDLLACASRLGVPEQIGSAASGLMVYRDLDLGVRCRAPGAREVFTALLPVLAHPGVLEVHYREETGERSPSGRPQDQRHYLVLRYHTPAGQAWKVDISVWQSDAARGQVESARRLRDLDPELRQVILWIKDVWSRRPEYPEQVGGVDIYAAVLEHGARTPADFAAHLEARSSPHERPAP</sequence>
<name>A0A2L0F4S8_SORCE</name>
<evidence type="ECO:0000313" key="2">
    <source>
        <dbReference type="Proteomes" id="UP000238348"/>
    </source>
</evidence>
<accession>A0A2L0F4S8</accession>
<gene>
    <name evidence="1" type="ORF">SOCE26_080800</name>
</gene>
<reference evidence="1 2" key="1">
    <citation type="submission" date="2015-09" db="EMBL/GenBank/DDBJ databases">
        <title>Sorangium comparison.</title>
        <authorList>
            <person name="Zaburannyi N."/>
            <person name="Bunk B."/>
            <person name="Overmann J."/>
            <person name="Mueller R."/>
        </authorList>
    </citation>
    <scope>NUCLEOTIDE SEQUENCE [LARGE SCALE GENOMIC DNA]</scope>
    <source>
        <strain evidence="1 2">So ce26</strain>
    </source>
</reference>